<feature type="binding site" evidence="2">
    <location>
        <position position="104"/>
    </location>
    <ligand>
        <name>Mn(2+)</name>
        <dbReference type="ChEBI" id="CHEBI:29035"/>
        <label>2</label>
    </ligand>
</feature>
<evidence type="ECO:0000313" key="4">
    <source>
        <dbReference type="EMBL" id="SBW03601.1"/>
    </source>
</evidence>
<feature type="binding site" evidence="2">
    <location>
        <position position="102"/>
    </location>
    <ligand>
        <name>Mn(2+)</name>
        <dbReference type="ChEBI" id="CHEBI:29035"/>
        <label>2</label>
    </ligand>
</feature>
<feature type="domain" description="Peptidase M20 dimerisation" evidence="3">
    <location>
        <begin position="185"/>
        <end position="278"/>
    </location>
</feature>
<dbReference type="Gene3D" id="3.30.70.360">
    <property type="match status" value="1"/>
</dbReference>
<dbReference type="Pfam" id="PF01546">
    <property type="entry name" value="Peptidase_M20"/>
    <property type="match status" value="1"/>
</dbReference>
<dbReference type="Pfam" id="PF07687">
    <property type="entry name" value="M20_dimer"/>
    <property type="match status" value="1"/>
</dbReference>
<organism evidence="4">
    <name type="scientific">uncultured delta proteobacterium</name>
    <dbReference type="NCBI Taxonomy" id="34034"/>
    <lineage>
        <taxon>Bacteria</taxon>
        <taxon>Deltaproteobacteria</taxon>
        <taxon>environmental samples</taxon>
    </lineage>
</organism>
<sequence>MRTDFMASAKAVADDVIAWRRHLHANPEVAFQERETAAFVADKLRDFGYEPEYVGATGVMAVLETGRPGITLGLRADMDALPGTETTNLPFASRKTGVMHACGHDAHTAILLGVAKVMAQHKKNLAGRIKFFFQPAEEPLAGARTFTAAGKLDDVDGLAALHVMTNLETGSIGTRAGVLMAASDTFTITVNGKASHGAEPHHGIDAVLIASHIVTALQSFVSRNVGPLDSAVITIGKITGGVAFNVIAEQVVLEGTLRTLKVETREKAFARIRAIIDHTTAMFGGEATLTLFEGSPPLSCDPAWVAKLRKAALRHIPESHLRTIAEPSMGGEDFAIMLEKAPGVFWNLGARAPGAPQTYLHSGAFMLDEAALPLGVAITCELAAESLGE</sequence>
<dbReference type="GO" id="GO:0019877">
    <property type="term" value="P:diaminopimelate biosynthetic process"/>
    <property type="evidence" value="ECO:0007669"/>
    <property type="project" value="UniProtKB-ARBA"/>
</dbReference>
<dbReference type="FunFam" id="3.30.70.360:FF:000001">
    <property type="entry name" value="N-acetyldiaminopimelate deacetylase"/>
    <property type="match status" value="1"/>
</dbReference>
<protein>
    <submittedName>
        <fullName evidence="4">Uncharacterized hydrolase YtnL</fullName>
        <ecNumber evidence="4">3.-.-.-</ecNumber>
    </submittedName>
</protein>
<dbReference type="InterPro" id="IPR002933">
    <property type="entry name" value="Peptidase_M20"/>
</dbReference>
<proteinExistence type="predicted"/>
<dbReference type="AlphaFoldDB" id="A0A212JVX8"/>
<keyword evidence="1 4" id="KW-0378">Hydrolase</keyword>
<dbReference type="Gene3D" id="3.40.630.10">
    <property type="entry name" value="Zn peptidases"/>
    <property type="match status" value="1"/>
</dbReference>
<dbReference type="InterPro" id="IPR036264">
    <property type="entry name" value="Bact_exopeptidase_dim_dom"/>
</dbReference>
<evidence type="ECO:0000256" key="1">
    <source>
        <dbReference type="ARBA" id="ARBA00022801"/>
    </source>
</evidence>
<dbReference type="NCBIfam" id="TIGR01891">
    <property type="entry name" value="amidohydrolases"/>
    <property type="match status" value="1"/>
</dbReference>
<dbReference type="EC" id="3.-.-.-" evidence="4"/>
<dbReference type="SUPFAM" id="SSF55031">
    <property type="entry name" value="Bacterial exopeptidase dimerisation domain"/>
    <property type="match status" value="1"/>
</dbReference>
<dbReference type="PANTHER" id="PTHR11014:SF63">
    <property type="entry name" value="METALLOPEPTIDASE, PUTATIVE (AFU_ORTHOLOGUE AFUA_6G09600)-RELATED"/>
    <property type="match status" value="1"/>
</dbReference>
<name>A0A212JVX8_9DELT</name>
<feature type="binding site" evidence="2">
    <location>
        <position position="361"/>
    </location>
    <ligand>
        <name>Mn(2+)</name>
        <dbReference type="ChEBI" id="CHEBI:29035"/>
        <label>2</label>
    </ligand>
</feature>
<keyword evidence="2" id="KW-0464">Manganese</keyword>
<dbReference type="PIRSF" id="PIRSF005962">
    <property type="entry name" value="Pept_M20D_amidohydro"/>
    <property type="match status" value="1"/>
</dbReference>
<dbReference type="EMBL" id="FLUQ01000002">
    <property type="protein sequence ID" value="SBW03601.1"/>
    <property type="molecule type" value="Genomic_DNA"/>
</dbReference>
<dbReference type="SUPFAM" id="SSF53187">
    <property type="entry name" value="Zn-dependent exopeptidases"/>
    <property type="match status" value="1"/>
</dbReference>
<dbReference type="PANTHER" id="PTHR11014">
    <property type="entry name" value="PEPTIDASE M20 FAMILY MEMBER"/>
    <property type="match status" value="1"/>
</dbReference>
<feature type="binding site" evidence="2">
    <location>
        <position position="138"/>
    </location>
    <ligand>
        <name>Mn(2+)</name>
        <dbReference type="ChEBI" id="CHEBI:29035"/>
        <label>2</label>
    </ligand>
</feature>
<comment type="cofactor">
    <cofactor evidence="2">
        <name>Mn(2+)</name>
        <dbReference type="ChEBI" id="CHEBI:29035"/>
    </cofactor>
    <text evidence="2">The Mn(2+) ion enhances activity.</text>
</comment>
<keyword evidence="2" id="KW-0479">Metal-binding</keyword>
<dbReference type="GO" id="GO:0050118">
    <property type="term" value="F:N-acetyldiaminopimelate deacetylase activity"/>
    <property type="evidence" value="ECO:0007669"/>
    <property type="project" value="UniProtKB-ARBA"/>
</dbReference>
<dbReference type="InterPro" id="IPR017439">
    <property type="entry name" value="Amidohydrolase"/>
</dbReference>
<dbReference type="InterPro" id="IPR011650">
    <property type="entry name" value="Peptidase_M20_dimer"/>
</dbReference>
<evidence type="ECO:0000259" key="3">
    <source>
        <dbReference type="Pfam" id="PF07687"/>
    </source>
</evidence>
<gene>
    <name evidence="4" type="primary">ytnL</name>
    <name evidence="4" type="ORF">KL86DPRO_20171</name>
</gene>
<reference evidence="4" key="1">
    <citation type="submission" date="2016-04" db="EMBL/GenBank/DDBJ databases">
        <authorList>
            <person name="Evans L.H."/>
            <person name="Alamgir A."/>
            <person name="Owens N."/>
            <person name="Weber N.D."/>
            <person name="Virtaneva K."/>
            <person name="Barbian K."/>
            <person name="Babar A."/>
            <person name="Rosenke K."/>
        </authorList>
    </citation>
    <scope>NUCLEOTIDE SEQUENCE</scope>
    <source>
        <strain evidence="4">86</strain>
    </source>
</reference>
<feature type="binding site" evidence="2">
    <location>
        <position position="162"/>
    </location>
    <ligand>
        <name>Mn(2+)</name>
        <dbReference type="ChEBI" id="CHEBI:29035"/>
        <label>2</label>
    </ligand>
</feature>
<evidence type="ECO:0000256" key="2">
    <source>
        <dbReference type="PIRSR" id="PIRSR005962-1"/>
    </source>
</evidence>
<dbReference type="GO" id="GO:0046872">
    <property type="term" value="F:metal ion binding"/>
    <property type="evidence" value="ECO:0007669"/>
    <property type="project" value="UniProtKB-KW"/>
</dbReference>
<accession>A0A212JVX8</accession>